<gene>
    <name evidence="2" type="ORF">SAMN03080617_00268</name>
</gene>
<reference evidence="3" key="1">
    <citation type="submission" date="2016-10" db="EMBL/GenBank/DDBJ databases">
        <authorList>
            <person name="Varghese N."/>
            <person name="Submissions S."/>
        </authorList>
    </citation>
    <scope>NUCLEOTIDE SEQUENCE [LARGE SCALE GENOMIC DNA]</scope>
    <source>
        <strain evidence="3">DSM 22703</strain>
    </source>
</reference>
<accession>A0A1G5V1B3</accession>
<evidence type="ECO:0000313" key="2">
    <source>
        <dbReference type="EMBL" id="SDA39652.1"/>
    </source>
</evidence>
<proteinExistence type="predicted"/>
<evidence type="ECO:0000256" key="1">
    <source>
        <dbReference type="SAM" id="MobiDB-lite"/>
    </source>
</evidence>
<name>A0A1G5V1B3_9BACT</name>
<dbReference type="Proteomes" id="UP000198756">
    <property type="component" value="Unassembled WGS sequence"/>
</dbReference>
<sequence length="128" mass="15459">MSQSDDFFDSMFGRSEGQSTDPKEEEKAKFEAIRYYQKGEFSLYISFVDLKQRRSFFNYSRMLSAEYDPTIQRIKLTFSENMIELEGMHLEKLYYQLMENQVKEIIQQDKRYIEIRNSIPTVFELKII</sequence>
<evidence type="ECO:0000313" key="3">
    <source>
        <dbReference type="Proteomes" id="UP000198756"/>
    </source>
</evidence>
<protein>
    <submittedName>
        <fullName evidence="2">Uncharacterized protein</fullName>
    </submittedName>
</protein>
<dbReference type="EMBL" id="FMXE01000002">
    <property type="protein sequence ID" value="SDA39652.1"/>
    <property type="molecule type" value="Genomic_DNA"/>
</dbReference>
<dbReference type="RefSeq" id="WP_139183540.1">
    <property type="nucleotide sequence ID" value="NZ_FMXE01000002.1"/>
</dbReference>
<keyword evidence="3" id="KW-1185">Reference proteome</keyword>
<feature type="region of interest" description="Disordered" evidence="1">
    <location>
        <begin position="1"/>
        <end position="26"/>
    </location>
</feature>
<dbReference type="AlphaFoldDB" id="A0A1G5V1B3"/>
<organism evidence="2 3">
    <name type="scientific">Algoriphagus alkaliphilus</name>
    <dbReference type="NCBI Taxonomy" id="279824"/>
    <lineage>
        <taxon>Bacteria</taxon>
        <taxon>Pseudomonadati</taxon>
        <taxon>Bacteroidota</taxon>
        <taxon>Cytophagia</taxon>
        <taxon>Cytophagales</taxon>
        <taxon>Cyclobacteriaceae</taxon>
        <taxon>Algoriphagus</taxon>
    </lineage>
</organism>